<dbReference type="Proteomes" id="UP000078290">
    <property type="component" value="Unassembled WGS sequence"/>
</dbReference>
<organism evidence="1 2">
    <name type="scientific">Parageobacillus thermoglucosidasius</name>
    <name type="common">Geobacillus thermoglucosidasius</name>
    <dbReference type="NCBI Taxonomy" id="1426"/>
    <lineage>
        <taxon>Bacteria</taxon>
        <taxon>Bacillati</taxon>
        <taxon>Bacillota</taxon>
        <taxon>Bacilli</taxon>
        <taxon>Bacillales</taxon>
        <taxon>Anoxybacillaceae</taxon>
        <taxon>Parageobacillus</taxon>
    </lineage>
</organism>
<accession>A0A1B7KT12</accession>
<protein>
    <submittedName>
        <fullName evidence="1">Uncharacterized protein</fullName>
    </submittedName>
</protein>
<dbReference type="RefSeq" id="WP_064550878.1">
    <property type="nucleotide sequence ID" value="NZ_LXMA01000012.1"/>
</dbReference>
<comment type="caution">
    <text evidence="1">The sequence shown here is derived from an EMBL/GenBank/DDBJ whole genome shotgun (WGS) entry which is preliminary data.</text>
</comment>
<dbReference type="EMBL" id="LXMA01000012">
    <property type="protein sequence ID" value="OAT73205.1"/>
    <property type="molecule type" value="Genomic_DNA"/>
</dbReference>
<gene>
    <name evidence="1" type="ORF">A7K69_04270</name>
</gene>
<dbReference type="AlphaFoldDB" id="A0A1B7KT12"/>
<name>A0A1B7KT12_PARTM</name>
<sequence length="63" mass="7433">MLLLFGVILCKQAAKMRYDVLESLLEGDFLWRRNLTCLNDYNMIIACSLLNNRRDFPMGKYEV</sequence>
<evidence type="ECO:0000313" key="2">
    <source>
        <dbReference type="Proteomes" id="UP000078290"/>
    </source>
</evidence>
<reference evidence="2" key="1">
    <citation type="submission" date="2016-05" db="EMBL/GenBank/DDBJ databases">
        <authorList>
            <person name="Wang W."/>
            <person name="Zhu L."/>
        </authorList>
    </citation>
    <scope>NUCLEOTIDE SEQUENCE [LARGE SCALE GENOMIC DNA]</scope>
    <source>
        <strain evidence="2">W-2</strain>
    </source>
</reference>
<evidence type="ECO:0000313" key="1">
    <source>
        <dbReference type="EMBL" id="OAT73205.1"/>
    </source>
</evidence>
<proteinExistence type="predicted"/>